<keyword evidence="2" id="KW-0805">Transcription regulation</keyword>
<dbReference type="PANTHER" id="PTHR30126:SF6">
    <property type="entry name" value="HTH-TYPE TRANSCRIPTIONAL REGULATOR CYSB-RELATED"/>
    <property type="match status" value="1"/>
</dbReference>
<evidence type="ECO:0000256" key="3">
    <source>
        <dbReference type="ARBA" id="ARBA00023125"/>
    </source>
</evidence>
<dbReference type="KEGG" id="psu:Psesu_0461"/>
<dbReference type="InterPro" id="IPR005119">
    <property type="entry name" value="LysR_subst-bd"/>
</dbReference>
<dbReference type="InterPro" id="IPR036388">
    <property type="entry name" value="WH-like_DNA-bd_sf"/>
</dbReference>
<evidence type="ECO:0000256" key="4">
    <source>
        <dbReference type="ARBA" id="ARBA00023163"/>
    </source>
</evidence>
<protein>
    <submittedName>
        <fullName evidence="6">Transcriptional regulator, LysR family</fullName>
    </submittedName>
</protein>
<dbReference type="AlphaFoldDB" id="E6WQ70"/>
<feature type="domain" description="HTH lysR-type" evidence="5">
    <location>
        <begin position="30"/>
        <end position="88"/>
    </location>
</feature>
<dbReference type="Gene3D" id="3.40.190.10">
    <property type="entry name" value="Periplasmic binding protein-like II"/>
    <property type="match status" value="2"/>
</dbReference>
<evidence type="ECO:0000256" key="1">
    <source>
        <dbReference type="ARBA" id="ARBA00009437"/>
    </source>
</evidence>
<dbReference type="PRINTS" id="PR00039">
    <property type="entry name" value="HTHLYSR"/>
</dbReference>
<dbReference type="GO" id="GO:0003700">
    <property type="term" value="F:DNA-binding transcription factor activity"/>
    <property type="evidence" value="ECO:0007669"/>
    <property type="project" value="InterPro"/>
</dbReference>
<organism evidence="6 7">
    <name type="scientific">Pseudoxanthomonas suwonensis (strain 11-1)</name>
    <dbReference type="NCBI Taxonomy" id="743721"/>
    <lineage>
        <taxon>Bacteria</taxon>
        <taxon>Pseudomonadati</taxon>
        <taxon>Pseudomonadota</taxon>
        <taxon>Gammaproteobacteria</taxon>
        <taxon>Lysobacterales</taxon>
        <taxon>Lysobacteraceae</taxon>
        <taxon>Pseudoxanthomonas</taxon>
    </lineage>
</organism>
<gene>
    <name evidence="6" type="ordered locus">Psesu_0461</name>
</gene>
<comment type="similarity">
    <text evidence="1">Belongs to the LysR transcriptional regulatory family.</text>
</comment>
<dbReference type="InterPro" id="IPR000847">
    <property type="entry name" value="LysR_HTH_N"/>
</dbReference>
<dbReference type="EMBL" id="CP002446">
    <property type="protein sequence ID" value="ADV26319.1"/>
    <property type="molecule type" value="Genomic_DNA"/>
</dbReference>
<proteinExistence type="inferred from homology"/>
<dbReference type="PANTHER" id="PTHR30126">
    <property type="entry name" value="HTH-TYPE TRANSCRIPTIONAL REGULATOR"/>
    <property type="match status" value="1"/>
</dbReference>
<reference evidence="6 7" key="1">
    <citation type="submission" date="2011-01" db="EMBL/GenBank/DDBJ databases">
        <title>Complete sequence of Pseudoxanthomonas suwonensis 11-1.</title>
        <authorList>
            <consortium name="US DOE Joint Genome Institute"/>
            <person name="Lucas S."/>
            <person name="Copeland A."/>
            <person name="Lapidus A."/>
            <person name="Cheng J.-F."/>
            <person name="Goodwin L."/>
            <person name="Pitluck S."/>
            <person name="Teshima H."/>
            <person name="Detter J.C."/>
            <person name="Han C."/>
            <person name="Tapia R."/>
            <person name="Land M."/>
            <person name="Hauser L."/>
            <person name="Kyrpides N."/>
            <person name="Ivanova N."/>
            <person name="Ovchinnikova G."/>
            <person name="Siebers A.K."/>
            <person name="Allgaier M."/>
            <person name="Thelen M.P."/>
            <person name="Hugenholtz P."/>
            <person name="Gladden J."/>
            <person name="Woyke T."/>
        </authorList>
    </citation>
    <scope>NUCLEOTIDE SEQUENCE [LARGE SCALE GENOMIC DNA]</scope>
    <source>
        <strain evidence="7">11-1</strain>
    </source>
</reference>
<dbReference type="SUPFAM" id="SSF53850">
    <property type="entry name" value="Periplasmic binding protein-like II"/>
    <property type="match status" value="1"/>
</dbReference>
<name>E6WQ70_PSEUU</name>
<sequence length="356" mass="38852">MLMLSGYKSVSRIALQSVETRHATAGPRAMTLTQLRYLVAIADAGLNITLAAARVHATQPGLSKQLKQLEDELGFLLFVRKGRSLEAITPAGAEVLERARVILAETANIRAYAANQRRDNQGQLTIITTHTQSRFVLPPAIARIKRDFPQVSVHLQQAAEGVALDLLSQGDADMAVVSTAGGEPQGGVAVPLYRWRRLALVPRGHPLDRAGRAPDINELSQHPLISYESSVRPESSLQRAFHSVGLEPNLALTALDADLIKTYVRAGLGVGLLAEMAVSLGDTDLRGWPAPPEISECIAWAVLPRERVLRDYALELVHVLAPQIDKRDLRRVLDGNQDPDWPVPPTWESLTQTITS</sequence>
<keyword evidence="4" id="KW-0804">Transcription</keyword>
<dbReference type="STRING" id="743721.Psesu_0461"/>
<keyword evidence="7" id="KW-1185">Reference proteome</keyword>
<dbReference type="GO" id="GO:0000976">
    <property type="term" value="F:transcription cis-regulatory region binding"/>
    <property type="evidence" value="ECO:0007669"/>
    <property type="project" value="TreeGrafter"/>
</dbReference>
<evidence type="ECO:0000259" key="5">
    <source>
        <dbReference type="PROSITE" id="PS50931"/>
    </source>
</evidence>
<evidence type="ECO:0000313" key="7">
    <source>
        <dbReference type="Proteomes" id="UP000008632"/>
    </source>
</evidence>
<dbReference type="GO" id="GO:0019344">
    <property type="term" value="P:cysteine biosynthetic process"/>
    <property type="evidence" value="ECO:0007669"/>
    <property type="project" value="TreeGrafter"/>
</dbReference>
<dbReference type="Pfam" id="PF03466">
    <property type="entry name" value="LysR_substrate"/>
    <property type="match status" value="1"/>
</dbReference>
<accession>E6WQ70</accession>
<dbReference type="eggNOG" id="COG0583">
    <property type="taxonomic scope" value="Bacteria"/>
</dbReference>
<dbReference type="NCBIfam" id="NF009325">
    <property type="entry name" value="PRK12680.1"/>
    <property type="match status" value="1"/>
</dbReference>
<dbReference type="PROSITE" id="PS50931">
    <property type="entry name" value="HTH_LYSR"/>
    <property type="match status" value="1"/>
</dbReference>
<dbReference type="Pfam" id="PF00126">
    <property type="entry name" value="HTH_1"/>
    <property type="match status" value="1"/>
</dbReference>
<dbReference type="Gene3D" id="1.10.10.10">
    <property type="entry name" value="Winged helix-like DNA-binding domain superfamily/Winged helix DNA-binding domain"/>
    <property type="match status" value="1"/>
</dbReference>
<dbReference type="InterPro" id="IPR036390">
    <property type="entry name" value="WH_DNA-bd_sf"/>
</dbReference>
<dbReference type="Proteomes" id="UP000008632">
    <property type="component" value="Chromosome"/>
</dbReference>
<dbReference type="HOGENOM" id="CLU_039613_6_2_6"/>
<keyword evidence="3" id="KW-0238">DNA-binding</keyword>
<dbReference type="SUPFAM" id="SSF46785">
    <property type="entry name" value="Winged helix' DNA-binding domain"/>
    <property type="match status" value="1"/>
</dbReference>
<evidence type="ECO:0000256" key="2">
    <source>
        <dbReference type="ARBA" id="ARBA00023015"/>
    </source>
</evidence>
<evidence type="ECO:0000313" key="6">
    <source>
        <dbReference type="EMBL" id="ADV26319.1"/>
    </source>
</evidence>